<dbReference type="GO" id="GO:0010498">
    <property type="term" value="P:proteasomal protein catabolic process"/>
    <property type="evidence" value="ECO:0007669"/>
    <property type="project" value="InterPro"/>
</dbReference>
<comment type="similarity">
    <text evidence="6">Belongs to the peptidase T1B family.</text>
</comment>
<comment type="subunit">
    <text evidence="6">Component of the proteasome complex.</text>
</comment>
<evidence type="ECO:0000313" key="7">
    <source>
        <dbReference type="EMBL" id="CAD7441114.1"/>
    </source>
</evidence>
<keyword evidence="1 6" id="KW-0963">Cytoplasm</keyword>
<comment type="subunit">
    <text evidence="5">The 26S proteasome consists of a 20S proteasome core and two 19S regulatory subunits. The 20S proteasome core is composed of 28 subunits that are arranged in four stacked rings, resulting in a barrel-shaped structure. The two end rings are each formed by seven alpha subunits, and the two central rings are each formed by seven beta subunits. The catalytic chamber with the active sites is on the inside of the barrel.</text>
</comment>
<dbReference type="PROSITE" id="PS00854">
    <property type="entry name" value="PROTEASOME_BETA_1"/>
    <property type="match status" value="1"/>
</dbReference>
<organism evidence="7">
    <name type="scientific">Timema bartmani</name>
    <dbReference type="NCBI Taxonomy" id="61472"/>
    <lineage>
        <taxon>Eukaryota</taxon>
        <taxon>Metazoa</taxon>
        <taxon>Ecdysozoa</taxon>
        <taxon>Arthropoda</taxon>
        <taxon>Hexapoda</taxon>
        <taxon>Insecta</taxon>
        <taxon>Pterygota</taxon>
        <taxon>Neoptera</taxon>
        <taxon>Polyneoptera</taxon>
        <taxon>Phasmatodea</taxon>
        <taxon>Timematodea</taxon>
        <taxon>Timematoidea</taxon>
        <taxon>Timematidae</taxon>
        <taxon>Timema</taxon>
    </lineage>
</organism>
<gene>
    <name evidence="7" type="ORF">TBIB3V08_LOCUS3588</name>
</gene>
<evidence type="ECO:0000256" key="2">
    <source>
        <dbReference type="ARBA" id="ARBA00022942"/>
    </source>
</evidence>
<dbReference type="AlphaFoldDB" id="A0A7R9EU73"/>
<dbReference type="CDD" id="cd03758">
    <property type="entry name" value="proteasome_beta_type_2"/>
    <property type="match status" value="1"/>
</dbReference>
<keyword evidence="2 6" id="KW-0647">Proteasome</keyword>
<name>A0A7R9EU73_9NEOP</name>
<evidence type="ECO:0000256" key="6">
    <source>
        <dbReference type="RuleBase" id="RU004203"/>
    </source>
</evidence>
<dbReference type="GO" id="GO:0005737">
    <property type="term" value="C:cytoplasm"/>
    <property type="evidence" value="ECO:0007669"/>
    <property type="project" value="UniProtKB-SubCell"/>
</dbReference>
<dbReference type="InterPro" id="IPR023333">
    <property type="entry name" value="Proteasome_suB-type"/>
</dbReference>
<dbReference type="GO" id="GO:0005634">
    <property type="term" value="C:nucleus"/>
    <property type="evidence" value="ECO:0007669"/>
    <property type="project" value="UniProtKB-SubCell"/>
</dbReference>
<comment type="function">
    <text evidence="4">Non-catalytic component of the proteasome, a multicatalytic proteinase complex which is characterized by its ability to cleave peptides with Arg, Phe, Tyr, Leu, and Glu adjacent to the leaving group at neutral or slightly basic pH. The proteasome has an ATP-dependent proteolytic activity.</text>
</comment>
<protein>
    <recommendedName>
        <fullName evidence="6">Proteasome subunit beta</fullName>
    </recommendedName>
</protein>
<accession>A0A7R9EU73</accession>
<sequence length="215" mass="23568">MECLLGIRFKDYVILAADMTQMNSIVLMKNTVNKLLRLSSHSVIAMTGHTGDTAQLAKYVQSNLHLYKMKNGYGLSVASCAHLTSRITAGALRSPKPMNVDMVLAGFDPETGPQLYRIDCLGTLSSLPSVTIGHGGYFTIGIMDLFCDTKNTVDDGYEIIKTCIGEIMKRFIINLRAFRVSVVDKDGVKDLPDVTVESLNLEEHQIASSTECAQN</sequence>
<dbReference type="SUPFAM" id="SSF56235">
    <property type="entry name" value="N-terminal nucleophile aminohydrolases (Ntn hydrolases)"/>
    <property type="match status" value="1"/>
</dbReference>
<dbReference type="PANTHER" id="PTHR32194:SF2">
    <property type="entry name" value="PROTEASOME SUBUNIT BETA TYPE-1"/>
    <property type="match status" value="1"/>
</dbReference>
<dbReference type="InterPro" id="IPR029055">
    <property type="entry name" value="Ntn_hydrolases_N"/>
</dbReference>
<dbReference type="InterPro" id="IPR001353">
    <property type="entry name" value="Proteasome_sua/b"/>
</dbReference>
<dbReference type="EMBL" id="OD565209">
    <property type="protein sequence ID" value="CAD7441114.1"/>
    <property type="molecule type" value="Genomic_DNA"/>
</dbReference>
<dbReference type="InterPro" id="IPR016050">
    <property type="entry name" value="Proteasome_bsu_CS"/>
</dbReference>
<comment type="function">
    <text evidence="6">Component of the proteasome, a multicatalytic proteinase complex which is characterized by its ability to cleave peptides with Arg, Phe, Tyr, Leu, and Glu adjacent to the leaving group at neutral or slightly basic pH. The proteasome has an ATP-dependent proteolytic activity.</text>
</comment>
<dbReference type="PANTHER" id="PTHR32194">
    <property type="entry name" value="METALLOPROTEASE TLDD"/>
    <property type="match status" value="1"/>
</dbReference>
<comment type="subcellular location">
    <subcellularLocation>
        <location evidence="6">Cytoplasm</location>
    </subcellularLocation>
    <subcellularLocation>
        <location evidence="6">Nucleus</location>
    </subcellularLocation>
</comment>
<evidence type="ECO:0000256" key="1">
    <source>
        <dbReference type="ARBA" id="ARBA00022490"/>
    </source>
</evidence>
<reference evidence="7" key="1">
    <citation type="submission" date="2020-11" db="EMBL/GenBank/DDBJ databases">
        <authorList>
            <person name="Tran Van P."/>
        </authorList>
    </citation>
    <scope>NUCLEOTIDE SEQUENCE</scope>
</reference>
<evidence type="ECO:0000256" key="3">
    <source>
        <dbReference type="ARBA" id="ARBA00023242"/>
    </source>
</evidence>
<keyword evidence="3 6" id="KW-0539">Nucleus</keyword>
<evidence type="ECO:0000256" key="5">
    <source>
        <dbReference type="ARBA" id="ARBA00026071"/>
    </source>
</evidence>
<proteinExistence type="inferred from homology"/>
<dbReference type="PROSITE" id="PS51476">
    <property type="entry name" value="PROTEASOME_BETA_2"/>
    <property type="match status" value="1"/>
</dbReference>
<evidence type="ECO:0000256" key="4">
    <source>
        <dbReference type="ARBA" id="ARBA00024953"/>
    </source>
</evidence>
<dbReference type="Pfam" id="PF00227">
    <property type="entry name" value="Proteasome"/>
    <property type="match status" value="1"/>
</dbReference>
<dbReference type="GO" id="GO:0005839">
    <property type="term" value="C:proteasome core complex"/>
    <property type="evidence" value="ECO:0007669"/>
    <property type="project" value="InterPro"/>
</dbReference>
<dbReference type="Gene3D" id="3.60.20.10">
    <property type="entry name" value="Glutamine Phosphoribosylpyrophosphate, subunit 1, domain 1"/>
    <property type="match status" value="1"/>
</dbReference>
<dbReference type="InterPro" id="IPR035206">
    <property type="entry name" value="Proteasome_beta2"/>
</dbReference>